<protein>
    <recommendedName>
        <fullName evidence="4">PH domain-containing protein</fullName>
    </recommendedName>
</protein>
<keyword evidence="3" id="KW-1185">Reference proteome</keyword>
<evidence type="ECO:0000256" key="1">
    <source>
        <dbReference type="SAM" id="MobiDB-lite"/>
    </source>
</evidence>
<proteinExistence type="predicted"/>
<evidence type="ECO:0000313" key="3">
    <source>
        <dbReference type="Proteomes" id="UP000193642"/>
    </source>
</evidence>
<dbReference type="AlphaFoldDB" id="A0A1Y2CHI4"/>
<feature type="region of interest" description="Disordered" evidence="1">
    <location>
        <begin position="206"/>
        <end position="263"/>
    </location>
</feature>
<reference evidence="2 3" key="1">
    <citation type="submission" date="2016-07" db="EMBL/GenBank/DDBJ databases">
        <title>Pervasive Adenine N6-methylation of Active Genes in Fungi.</title>
        <authorList>
            <consortium name="DOE Joint Genome Institute"/>
            <person name="Mondo S.J."/>
            <person name="Dannebaum R.O."/>
            <person name="Kuo R.C."/>
            <person name="Labutti K."/>
            <person name="Haridas S."/>
            <person name="Kuo A."/>
            <person name="Salamov A."/>
            <person name="Ahrendt S.R."/>
            <person name="Lipzen A."/>
            <person name="Sullivan W."/>
            <person name="Andreopoulos W.B."/>
            <person name="Clum A."/>
            <person name="Lindquist E."/>
            <person name="Daum C."/>
            <person name="Ramamoorthy G.K."/>
            <person name="Gryganskyi A."/>
            <person name="Culley D."/>
            <person name="Magnuson J.K."/>
            <person name="James T.Y."/>
            <person name="O'Malley M.A."/>
            <person name="Stajich J.E."/>
            <person name="Spatafora J.W."/>
            <person name="Visel A."/>
            <person name="Grigoriev I.V."/>
        </authorList>
    </citation>
    <scope>NUCLEOTIDE SEQUENCE [LARGE SCALE GENOMIC DNA]</scope>
    <source>
        <strain evidence="2 3">JEL800</strain>
    </source>
</reference>
<organism evidence="2 3">
    <name type="scientific">Rhizoclosmatium globosum</name>
    <dbReference type="NCBI Taxonomy" id="329046"/>
    <lineage>
        <taxon>Eukaryota</taxon>
        <taxon>Fungi</taxon>
        <taxon>Fungi incertae sedis</taxon>
        <taxon>Chytridiomycota</taxon>
        <taxon>Chytridiomycota incertae sedis</taxon>
        <taxon>Chytridiomycetes</taxon>
        <taxon>Chytridiales</taxon>
        <taxon>Chytriomycetaceae</taxon>
        <taxon>Rhizoclosmatium</taxon>
    </lineage>
</organism>
<feature type="compositionally biased region" description="Low complexity" evidence="1">
    <location>
        <begin position="253"/>
        <end position="263"/>
    </location>
</feature>
<evidence type="ECO:0008006" key="4">
    <source>
        <dbReference type="Google" id="ProtNLM"/>
    </source>
</evidence>
<sequence length="263" mass="29677">MDAIDALLRDLDSSLDTVNVKASRHSKTVSDLLSDTSALSGFLHFAAEADATSEVLWLRRFFVLSKDRLCHHSATVLADVPWTNNPLAFEVVDETIGKSWMYVLNRNVEFETWIDMIYLLISRAPAMSPRIPRRVHTNETLQSLDDVYGNGRRAVDPQERVRVLREQLHMAQQELNEKQMAHGYPPRSPQVSYHYSRNQGYQRQSDLYSHHSGSSAGGIKGGGIFGLPTSQEEEHPKSPSIKSDEKKKKAHAKAAMAKSFIQF</sequence>
<comment type="caution">
    <text evidence="2">The sequence shown here is derived from an EMBL/GenBank/DDBJ whole genome shotgun (WGS) entry which is preliminary data.</text>
</comment>
<accession>A0A1Y2CHI4</accession>
<dbReference type="EMBL" id="MCGO01000016">
    <property type="protein sequence ID" value="ORY46511.1"/>
    <property type="molecule type" value="Genomic_DNA"/>
</dbReference>
<dbReference type="OrthoDB" id="2162438at2759"/>
<gene>
    <name evidence="2" type="ORF">BCR33DRAFT_715570</name>
</gene>
<dbReference type="Proteomes" id="UP000193642">
    <property type="component" value="Unassembled WGS sequence"/>
</dbReference>
<feature type="compositionally biased region" description="Basic and acidic residues" evidence="1">
    <location>
        <begin position="232"/>
        <end position="247"/>
    </location>
</feature>
<feature type="compositionally biased region" description="Gly residues" evidence="1">
    <location>
        <begin position="215"/>
        <end position="225"/>
    </location>
</feature>
<evidence type="ECO:0000313" key="2">
    <source>
        <dbReference type="EMBL" id="ORY46511.1"/>
    </source>
</evidence>
<name>A0A1Y2CHI4_9FUNG</name>